<evidence type="ECO:0000256" key="12">
    <source>
        <dbReference type="ARBA" id="ARBA00023204"/>
    </source>
</evidence>
<dbReference type="Pfam" id="PF00533">
    <property type="entry name" value="BRCT"/>
    <property type="match status" value="1"/>
</dbReference>
<dbReference type="Pfam" id="PF10391">
    <property type="entry name" value="DNA_pol_lambd_f"/>
    <property type="match status" value="1"/>
</dbReference>
<dbReference type="Gene3D" id="1.10.150.20">
    <property type="entry name" value="5' to 3' exonuclease, C-terminal subdomain"/>
    <property type="match status" value="1"/>
</dbReference>
<evidence type="ECO:0000256" key="6">
    <source>
        <dbReference type="ARBA" id="ARBA00022695"/>
    </source>
</evidence>
<keyword evidence="6 18" id="KW-0548">Nucleotidyltransferase</keyword>
<dbReference type="GO" id="GO:0046872">
    <property type="term" value="F:metal ion binding"/>
    <property type="evidence" value="ECO:0007669"/>
    <property type="project" value="UniProtKB-UniRule"/>
</dbReference>
<comment type="cofactor">
    <cofactor evidence="1">
        <name>Mn(2+)</name>
        <dbReference type="ChEBI" id="CHEBI:29035"/>
    </cofactor>
</comment>
<keyword evidence="5 18" id="KW-0808">Transferase</keyword>
<evidence type="ECO:0000313" key="20">
    <source>
        <dbReference type="EMBL" id="NXW84442.1"/>
    </source>
</evidence>
<dbReference type="InterPro" id="IPR002008">
    <property type="entry name" value="DNA_pol_X_beta-like"/>
</dbReference>
<dbReference type="GO" id="GO:0016829">
    <property type="term" value="F:lyase activity"/>
    <property type="evidence" value="ECO:0007669"/>
    <property type="project" value="UniProtKB-KW"/>
</dbReference>
<evidence type="ECO:0000256" key="13">
    <source>
        <dbReference type="ARBA" id="ARBA00023211"/>
    </source>
</evidence>
<keyword evidence="14" id="KW-0456">Lyase</keyword>
<keyword evidence="13" id="KW-0464">Manganese</keyword>
<organism evidence="20 21">
    <name type="scientific">Pampusana beccarii</name>
    <name type="common">Western bronze ground-dove</name>
    <dbReference type="NCBI Taxonomy" id="2953425"/>
    <lineage>
        <taxon>Eukaryota</taxon>
        <taxon>Metazoa</taxon>
        <taxon>Chordata</taxon>
        <taxon>Craniata</taxon>
        <taxon>Vertebrata</taxon>
        <taxon>Euteleostomi</taxon>
        <taxon>Archelosauria</taxon>
        <taxon>Archosauria</taxon>
        <taxon>Dinosauria</taxon>
        <taxon>Saurischia</taxon>
        <taxon>Theropoda</taxon>
        <taxon>Coelurosauria</taxon>
        <taxon>Aves</taxon>
        <taxon>Neognathae</taxon>
        <taxon>Neoaves</taxon>
        <taxon>Columbimorphae</taxon>
        <taxon>Columbiformes</taxon>
        <taxon>Columbidae</taxon>
        <taxon>Pampusana</taxon>
    </lineage>
</organism>
<dbReference type="GO" id="GO:0006260">
    <property type="term" value="P:DNA replication"/>
    <property type="evidence" value="ECO:0007669"/>
    <property type="project" value="UniProtKB-KW"/>
</dbReference>
<keyword evidence="8" id="KW-0479">Metal-binding</keyword>
<dbReference type="SUPFAM" id="SSF81585">
    <property type="entry name" value="PsbU/PolX domain-like"/>
    <property type="match status" value="1"/>
</dbReference>
<reference evidence="20 21" key="1">
    <citation type="submission" date="2020-02" db="EMBL/GenBank/DDBJ databases">
        <title>Bird 10,000 Genomes (B10K) Project - Family phase.</title>
        <authorList>
            <person name="Zhang G."/>
        </authorList>
    </citation>
    <scope>NUCLEOTIDE SEQUENCE [LARGE SCALE GENOMIC DNA]</scope>
    <source>
        <strain evidence="20">B10K-DU-006-06</strain>
    </source>
</reference>
<dbReference type="FunFam" id="3.30.460.10:FF:000020">
    <property type="entry name" value="DNA polymerase lambda"/>
    <property type="match status" value="1"/>
</dbReference>
<feature type="domain" description="BRCT" evidence="19">
    <location>
        <begin position="37"/>
        <end position="133"/>
    </location>
</feature>
<gene>
    <name evidence="20" type="primary">Poll</name>
    <name evidence="20" type="ORF">ALOBEC_R12639</name>
</gene>
<keyword evidence="15 18" id="KW-0539">Nucleus</keyword>
<keyword evidence="10 18" id="KW-0239">DNA-directed DNA polymerase</keyword>
<feature type="non-terminal residue" evidence="20">
    <location>
        <position position="453"/>
    </location>
</feature>
<comment type="caution">
    <text evidence="20">The sequence shown here is derived from an EMBL/GenBank/DDBJ whole genome shotgun (WGS) entry which is preliminary data.</text>
</comment>
<keyword evidence="21" id="KW-1185">Reference proteome</keyword>
<dbReference type="SUPFAM" id="SSF52113">
    <property type="entry name" value="BRCT domain"/>
    <property type="match status" value="1"/>
</dbReference>
<dbReference type="PRINTS" id="PR00870">
    <property type="entry name" value="DNAPOLXBETA"/>
</dbReference>
<evidence type="ECO:0000256" key="15">
    <source>
        <dbReference type="ARBA" id="ARBA00023242"/>
    </source>
</evidence>
<sequence>MEPRGIVKAFPKRKKVRDDLGKSIPPKISKDEGTEIPEAEWLKPVTAYVLQAGIGQARAEIFHKQIVQNGGVVHNQLSSEVTHVIVAEDMDRNRALRLLKLTKLPPGLQLVKASWLSACIRDQKLLSTAGYSVFIPCRYASAMLGTTVSKAVSKASVWLPTSIPFCSLPEAKAHCFLSLHRGILMLRKVSDEEDSEGEDASVTQGDLEALISGRYPVKSSEETSDSSSTVAQPASKWVCAHSSNSKKENHNQCITEKLEVLAKAYSVQGDKWRTLGYTKAINALKSYHKPVTSFQEACKIPGIGKRMAEKILEILESGHLRKLDHISESVPVLELFSNIWGAGAKTAQMWYQQGFRTLDDIRTKATLTSQQAVGLKHYTDFLERMPREEAAEIEQTVRRAALALQPGLVCVACGSYRRGKPTCGDVDVLVTHPDGQSHRGVFSKLLDSLHRSG</sequence>
<keyword evidence="9 18" id="KW-0227">DNA damage</keyword>
<dbReference type="OrthoDB" id="205514at2759"/>
<dbReference type="Gene3D" id="3.40.50.10190">
    <property type="entry name" value="BRCT domain"/>
    <property type="match status" value="1"/>
</dbReference>
<dbReference type="GO" id="GO:0006303">
    <property type="term" value="P:double-strand break repair via nonhomologous end joining"/>
    <property type="evidence" value="ECO:0007669"/>
    <property type="project" value="TreeGrafter"/>
</dbReference>
<evidence type="ECO:0000256" key="5">
    <source>
        <dbReference type="ARBA" id="ARBA00022679"/>
    </source>
</evidence>
<dbReference type="EMBL" id="VWYH01002506">
    <property type="protein sequence ID" value="NXW84442.1"/>
    <property type="molecule type" value="Genomic_DNA"/>
</dbReference>
<dbReference type="FunFam" id="3.40.50.10190:FF:000031">
    <property type="entry name" value="DNA polymerase"/>
    <property type="match status" value="1"/>
</dbReference>
<dbReference type="PANTHER" id="PTHR11276:SF28">
    <property type="entry name" value="DNA POLYMERASE LAMBDA"/>
    <property type="match status" value="1"/>
</dbReference>
<dbReference type="InterPro" id="IPR019843">
    <property type="entry name" value="DNA_pol-X_BS"/>
</dbReference>
<dbReference type="PROSITE" id="PS50172">
    <property type="entry name" value="BRCT"/>
    <property type="match status" value="1"/>
</dbReference>
<dbReference type="SUPFAM" id="SSF81301">
    <property type="entry name" value="Nucleotidyltransferase"/>
    <property type="match status" value="1"/>
</dbReference>
<dbReference type="GO" id="GO:0003677">
    <property type="term" value="F:DNA binding"/>
    <property type="evidence" value="ECO:0007669"/>
    <property type="project" value="UniProtKB-UniRule"/>
</dbReference>
<dbReference type="Gene3D" id="3.30.460.10">
    <property type="entry name" value="Beta Polymerase, domain 2"/>
    <property type="match status" value="1"/>
</dbReference>
<dbReference type="InterPro" id="IPR027421">
    <property type="entry name" value="DNA_pol_lamdba_lyase_dom_sf"/>
</dbReference>
<dbReference type="GO" id="GO:0003887">
    <property type="term" value="F:DNA-directed DNA polymerase activity"/>
    <property type="evidence" value="ECO:0007669"/>
    <property type="project" value="UniProtKB-UniRule"/>
</dbReference>
<evidence type="ECO:0000256" key="9">
    <source>
        <dbReference type="ARBA" id="ARBA00022763"/>
    </source>
</evidence>
<dbReference type="InterPro" id="IPR002054">
    <property type="entry name" value="DNA-dir_DNA_pol_X"/>
</dbReference>
<comment type="catalytic activity">
    <reaction evidence="16 18">
        <text>DNA(n) + a 2'-deoxyribonucleoside 5'-triphosphate = DNA(n+1) + diphosphate</text>
        <dbReference type="Rhea" id="RHEA:22508"/>
        <dbReference type="Rhea" id="RHEA-COMP:17339"/>
        <dbReference type="Rhea" id="RHEA-COMP:17340"/>
        <dbReference type="ChEBI" id="CHEBI:33019"/>
        <dbReference type="ChEBI" id="CHEBI:61560"/>
        <dbReference type="ChEBI" id="CHEBI:173112"/>
        <dbReference type="EC" id="2.7.7.7"/>
    </reaction>
</comment>
<dbReference type="PANTHER" id="PTHR11276">
    <property type="entry name" value="DNA POLYMERASE TYPE-X FAMILY MEMBER"/>
    <property type="match status" value="1"/>
</dbReference>
<dbReference type="SMART" id="SM00483">
    <property type="entry name" value="POLXc"/>
    <property type="match status" value="1"/>
</dbReference>
<dbReference type="Pfam" id="PF14716">
    <property type="entry name" value="HHH_8"/>
    <property type="match status" value="1"/>
</dbReference>
<dbReference type="CDD" id="cd00141">
    <property type="entry name" value="NT_POLXc"/>
    <property type="match status" value="1"/>
</dbReference>
<dbReference type="FunFam" id="1.10.150.110:FF:000004">
    <property type="entry name" value="DNA polymerase lambda"/>
    <property type="match status" value="1"/>
</dbReference>
<dbReference type="Gene3D" id="1.10.150.110">
    <property type="entry name" value="DNA polymerase beta, N-terminal domain-like"/>
    <property type="match status" value="1"/>
</dbReference>
<dbReference type="InterPro" id="IPR001357">
    <property type="entry name" value="BRCT_dom"/>
</dbReference>
<feature type="non-terminal residue" evidence="20">
    <location>
        <position position="1"/>
    </location>
</feature>
<keyword evidence="12 18" id="KW-0234">DNA repair</keyword>
<protein>
    <recommendedName>
        <fullName evidence="18">DNA polymerase</fullName>
        <ecNumber evidence="18">2.7.7.7</ecNumber>
    </recommendedName>
</protein>
<dbReference type="PRINTS" id="PR00869">
    <property type="entry name" value="DNAPOLX"/>
</dbReference>
<evidence type="ECO:0000313" key="21">
    <source>
        <dbReference type="Proteomes" id="UP000541332"/>
    </source>
</evidence>
<evidence type="ECO:0000256" key="3">
    <source>
        <dbReference type="ARBA" id="ARBA00008323"/>
    </source>
</evidence>
<dbReference type="Proteomes" id="UP000541332">
    <property type="component" value="Unassembled WGS sequence"/>
</dbReference>
<comment type="function">
    <text evidence="18">DNA polymerase that functions in several pathways of DNA repair. Involved in base excision repair (BER) responsible for repair of lesions that give rise to abasic (AP) sites in DNA. Also contributes to DNA double-strand break repair by non-homologous end joining and homologous recombination. Has both template-dependent and template-independent (terminal transferase) DNA polymerase activities. Has also a 5'-deoxyribose-5-phosphate lyase (dRP lyase) activity.</text>
</comment>
<evidence type="ECO:0000256" key="14">
    <source>
        <dbReference type="ARBA" id="ARBA00023239"/>
    </source>
</evidence>
<dbReference type="GO" id="GO:0005634">
    <property type="term" value="C:nucleus"/>
    <property type="evidence" value="ECO:0007669"/>
    <property type="project" value="UniProtKB-SubCell"/>
</dbReference>
<feature type="active site" description="Nucleophile; Schiff-base intermediate with DNA; for 5'-dRP lyase activity" evidence="17">
    <location>
        <position position="310"/>
    </location>
</feature>
<keyword evidence="7" id="KW-0235">DNA replication</keyword>
<keyword evidence="4" id="KW-0237">DNA synthesis</keyword>
<accession>A0A7L4FFB1</accession>
<evidence type="ECO:0000256" key="11">
    <source>
        <dbReference type="ARBA" id="ARBA00023125"/>
    </source>
</evidence>
<dbReference type="InterPro" id="IPR018944">
    <property type="entry name" value="DNA_pol_lambd_fingers_domain"/>
</dbReference>
<dbReference type="EC" id="2.7.7.7" evidence="18"/>
<evidence type="ECO:0000256" key="2">
    <source>
        <dbReference type="ARBA" id="ARBA00004123"/>
    </source>
</evidence>
<name>A0A7L4FFB1_9COLU</name>
<comment type="similarity">
    <text evidence="3 18">Belongs to the DNA polymerase type-X family.</text>
</comment>
<evidence type="ECO:0000256" key="16">
    <source>
        <dbReference type="ARBA" id="ARBA00049244"/>
    </source>
</evidence>
<evidence type="ECO:0000256" key="17">
    <source>
        <dbReference type="PIRSR" id="PIRSR622312-50"/>
    </source>
</evidence>
<dbReference type="SUPFAM" id="SSF47802">
    <property type="entry name" value="DNA polymerase beta, N-terminal domain-like"/>
    <property type="match status" value="1"/>
</dbReference>
<dbReference type="InterPro" id="IPR022312">
    <property type="entry name" value="DNA_pol_X"/>
</dbReference>
<evidence type="ECO:0000256" key="18">
    <source>
        <dbReference type="RuleBase" id="RU366014"/>
    </source>
</evidence>
<comment type="subcellular location">
    <subcellularLocation>
        <location evidence="2 18">Nucleus</location>
    </subcellularLocation>
</comment>
<dbReference type="InterPro" id="IPR028207">
    <property type="entry name" value="DNA_pol_B_palm_palm"/>
</dbReference>
<evidence type="ECO:0000256" key="7">
    <source>
        <dbReference type="ARBA" id="ARBA00022705"/>
    </source>
</evidence>
<proteinExistence type="inferred from homology"/>
<dbReference type="AlphaFoldDB" id="A0A7L4FFB1"/>
<dbReference type="Pfam" id="PF14792">
    <property type="entry name" value="DNA_pol_B_palm"/>
    <property type="match status" value="1"/>
</dbReference>
<evidence type="ECO:0000256" key="1">
    <source>
        <dbReference type="ARBA" id="ARBA00001936"/>
    </source>
</evidence>
<dbReference type="FunFam" id="1.10.150.20:FF:000010">
    <property type="entry name" value="DNA polymerase lambda"/>
    <property type="match status" value="1"/>
</dbReference>
<evidence type="ECO:0000259" key="19">
    <source>
        <dbReference type="PROSITE" id="PS50172"/>
    </source>
</evidence>
<dbReference type="InterPro" id="IPR036420">
    <property type="entry name" value="BRCT_dom_sf"/>
</dbReference>
<dbReference type="InterPro" id="IPR010996">
    <property type="entry name" value="HHH_MUS81"/>
</dbReference>
<keyword evidence="11" id="KW-0238">DNA-binding</keyword>
<dbReference type="PROSITE" id="PS00522">
    <property type="entry name" value="DNA_POLYMERASE_X"/>
    <property type="match status" value="1"/>
</dbReference>
<evidence type="ECO:0000256" key="4">
    <source>
        <dbReference type="ARBA" id="ARBA00022634"/>
    </source>
</evidence>
<evidence type="ECO:0000256" key="8">
    <source>
        <dbReference type="ARBA" id="ARBA00022723"/>
    </source>
</evidence>
<evidence type="ECO:0000256" key="10">
    <source>
        <dbReference type="ARBA" id="ARBA00022932"/>
    </source>
</evidence>
<dbReference type="SMART" id="SM00292">
    <property type="entry name" value="BRCT"/>
    <property type="match status" value="1"/>
</dbReference>
<dbReference type="InterPro" id="IPR043519">
    <property type="entry name" value="NT_sf"/>
</dbReference>